<protein>
    <recommendedName>
        <fullName evidence="10">Putative proline/betaine transporter</fullName>
    </recommendedName>
</protein>
<gene>
    <name evidence="14" type="ORF">GCM10011588_26680</name>
</gene>
<feature type="transmembrane region" description="Helical" evidence="12">
    <location>
        <begin position="187"/>
        <end position="208"/>
    </location>
</feature>
<dbReference type="EMBL" id="BMMH01000004">
    <property type="protein sequence ID" value="GGL10804.1"/>
    <property type="molecule type" value="Genomic_DNA"/>
</dbReference>
<feature type="domain" description="Major facilitator superfamily (MFS) profile" evidence="13">
    <location>
        <begin position="15"/>
        <end position="428"/>
    </location>
</feature>
<accession>A0A917VSV8</accession>
<dbReference type="Gene3D" id="1.20.1250.20">
    <property type="entry name" value="MFS general substrate transporter like domains"/>
    <property type="match status" value="1"/>
</dbReference>
<feature type="transmembrane region" description="Helical" evidence="12">
    <location>
        <begin position="376"/>
        <end position="396"/>
    </location>
</feature>
<name>A0A917VSV8_9NOCA</name>
<feature type="transmembrane region" description="Helical" evidence="12">
    <location>
        <begin position="88"/>
        <end position="106"/>
    </location>
</feature>
<evidence type="ECO:0000256" key="1">
    <source>
        <dbReference type="ARBA" id="ARBA00004651"/>
    </source>
</evidence>
<keyword evidence="8 12" id="KW-0472">Membrane</keyword>
<dbReference type="GO" id="GO:0015293">
    <property type="term" value="F:symporter activity"/>
    <property type="evidence" value="ECO:0007669"/>
    <property type="project" value="UniProtKB-KW"/>
</dbReference>
<reference evidence="14" key="1">
    <citation type="journal article" date="2014" name="Int. J. Syst. Evol. Microbiol.">
        <title>Complete genome sequence of Corynebacterium casei LMG S-19264T (=DSM 44701T), isolated from a smear-ripened cheese.</title>
        <authorList>
            <consortium name="US DOE Joint Genome Institute (JGI-PGF)"/>
            <person name="Walter F."/>
            <person name="Albersmeier A."/>
            <person name="Kalinowski J."/>
            <person name="Ruckert C."/>
        </authorList>
    </citation>
    <scope>NUCLEOTIDE SEQUENCE</scope>
    <source>
        <strain evidence="14">CGMCC 4.3508</strain>
    </source>
</reference>
<evidence type="ECO:0000256" key="3">
    <source>
        <dbReference type="ARBA" id="ARBA00022448"/>
    </source>
</evidence>
<dbReference type="RefSeq" id="WP_058853920.1">
    <property type="nucleotide sequence ID" value="NZ_BMMH01000004.1"/>
</dbReference>
<dbReference type="PROSITE" id="PS50850">
    <property type="entry name" value="MFS"/>
    <property type="match status" value="1"/>
</dbReference>
<feature type="transmembrane region" description="Helical" evidence="12">
    <location>
        <begin position="276"/>
        <end position="295"/>
    </location>
</feature>
<evidence type="ECO:0000256" key="11">
    <source>
        <dbReference type="SAM" id="MobiDB-lite"/>
    </source>
</evidence>
<feature type="transmembrane region" description="Helical" evidence="12">
    <location>
        <begin position="52"/>
        <end position="76"/>
    </location>
</feature>
<dbReference type="AlphaFoldDB" id="A0A917VSV8"/>
<dbReference type="GO" id="GO:0005886">
    <property type="term" value="C:plasma membrane"/>
    <property type="evidence" value="ECO:0007669"/>
    <property type="project" value="UniProtKB-SubCell"/>
</dbReference>
<evidence type="ECO:0000256" key="6">
    <source>
        <dbReference type="ARBA" id="ARBA00022847"/>
    </source>
</evidence>
<dbReference type="InterPro" id="IPR011701">
    <property type="entry name" value="MFS"/>
</dbReference>
<comment type="caution">
    <text evidence="14">The sequence shown here is derived from an EMBL/GenBank/DDBJ whole genome shotgun (WGS) entry which is preliminary data.</text>
</comment>
<dbReference type="Pfam" id="PF07690">
    <property type="entry name" value="MFS_1"/>
    <property type="match status" value="1"/>
</dbReference>
<keyword evidence="15" id="KW-1185">Reference proteome</keyword>
<feature type="transmembrane region" description="Helical" evidence="12">
    <location>
        <begin position="307"/>
        <end position="326"/>
    </location>
</feature>
<dbReference type="PROSITE" id="PS00217">
    <property type="entry name" value="SUGAR_TRANSPORT_2"/>
    <property type="match status" value="1"/>
</dbReference>
<evidence type="ECO:0000259" key="13">
    <source>
        <dbReference type="PROSITE" id="PS50850"/>
    </source>
</evidence>
<proteinExistence type="inferred from homology"/>
<dbReference type="InterPro" id="IPR020846">
    <property type="entry name" value="MFS_dom"/>
</dbReference>
<keyword evidence="5 12" id="KW-0812">Transmembrane</keyword>
<dbReference type="PANTHER" id="PTHR43045">
    <property type="entry name" value="SHIKIMATE TRANSPORTER"/>
    <property type="match status" value="1"/>
</dbReference>
<feature type="transmembrane region" description="Helical" evidence="12">
    <location>
        <begin position="402"/>
        <end position="421"/>
    </location>
</feature>
<dbReference type="InterPro" id="IPR005829">
    <property type="entry name" value="Sugar_transporter_CS"/>
</dbReference>
<dbReference type="PANTHER" id="PTHR43045:SF1">
    <property type="entry name" value="SHIKIMATE TRANSPORTER"/>
    <property type="match status" value="1"/>
</dbReference>
<dbReference type="SUPFAM" id="SSF103473">
    <property type="entry name" value="MFS general substrate transporter"/>
    <property type="match status" value="1"/>
</dbReference>
<evidence type="ECO:0000256" key="9">
    <source>
        <dbReference type="ARBA" id="ARBA00037295"/>
    </source>
</evidence>
<keyword evidence="7 12" id="KW-1133">Transmembrane helix</keyword>
<evidence type="ECO:0000313" key="14">
    <source>
        <dbReference type="EMBL" id="GGL10804.1"/>
    </source>
</evidence>
<organism evidence="14 15">
    <name type="scientific">Nocardia jinanensis</name>
    <dbReference type="NCBI Taxonomy" id="382504"/>
    <lineage>
        <taxon>Bacteria</taxon>
        <taxon>Bacillati</taxon>
        <taxon>Actinomycetota</taxon>
        <taxon>Actinomycetes</taxon>
        <taxon>Mycobacteriales</taxon>
        <taxon>Nocardiaceae</taxon>
        <taxon>Nocardia</taxon>
    </lineage>
</organism>
<evidence type="ECO:0000256" key="2">
    <source>
        <dbReference type="ARBA" id="ARBA00008240"/>
    </source>
</evidence>
<feature type="transmembrane region" description="Helical" evidence="12">
    <location>
        <begin position="153"/>
        <end position="175"/>
    </location>
</feature>
<dbReference type="InterPro" id="IPR036259">
    <property type="entry name" value="MFS_trans_sf"/>
</dbReference>
<dbReference type="CDD" id="cd17369">
    <property type="entry name" value="MFS_ShiA_like"/>
    <property type="match status" value="1"/>
</dbReference>
<dbReference type="Proteomes" id="UP000638263">
    <property type="component" value="Unassembled WGS sequence"/>
</dbReference>
<comment type="function">
    <text evidence="9">May be a proton symporter involved in the uptake of osmolytes such as proline and glycine betaine.</text>
</comment>
<comment type="subcellular location">
    <subcellularLocation>
        <location evidence="1">Cell membrane</location>
        <topology evidence="1">Multi-pass membrane protein</topology>
    </subcellularLocation>
</comment>
<dbReference type="FunFam" id="1.20.1250.20:FF:000001">
    <property type="entry name" value="Dicarboxylate MFS transporter"/>
    <property type="match status" value="1"/>
</dbReference>
<evidence type="ECO:0000256" key="12">
    <source>
        <dbReference type="SAM" id="Phobius"/>
    </source>
</evidence>
<evidence type="ECO:0000256" key="5">
    <source>
        <dbReference type="ARBA" id="ARBA00022692"/>
    </source>
</evidence>
<evidence type="ECO:0000256" key="10">
    <source>
        <dbReference type="ARBA" id="ARBA00039918"/>
    </source>
</evidence>
<evidence type="ECO:0000256" key="4">
    <source>
        <dbReference type="ARBA" id="ARBA00022475"/>
    </source>
</evidence>
<reference evidence="14" key="2">
    <citation type="submission" date="2020-09" db="EMBL/GenBank/DDBJ databases">
        <authorList>
            <person name="Sun Q."/>
            <person name="Zhou Y."/>
        </authorList>
    </citation>
    <scope>NUCLEOTIDE SEQUENCE</scope>
    <source>
        <strain evidence="14">CGMCC 4.3508</strain>
    </source>
</reference>
<sequence length="448" mass="47577">MDEQTPKQKADLRRSTIASVVGSTIEWYDFSLFGTAAALVFGALFFPGEDPLTGVLLAFVINAIGVFVRPVGGVVFGTIGDRMGRRALLTITLVMMGIATTAIGLLPTYEQVGILAPILLLTLRVIQGLGAGAEYGGSVTLVAEHAPAKRRGFFTSLTMFGVAAGTMLGAGIFSLVTLLPEDQLMSWGWRIPFLISAVGVALGVWIRLKVSEPESFREIKESGRQVKQPIIQIARRQPRSLVVGACAMLAENGTSYLTKTFTITYVAVFLSMSKDIGLTGVLLASAVSLVTLPLFGLLGDRIGVSKLYIGSAAAVALFAFPFFWLLNTGATWGVWLALILMYGVFMRGMSATMGAYLSSLYGPRVRVTGVTTSKELASPIAGGLSPIVATALLGWADSYWPVALYLILMAVVSVIAVLVGGSKIPPEDMSTAEGDHDLDEPMTPVPTR</sequence>
<evidence type="ECO:0000256" key="8">
    <source>
        <dbReference type="ARBA" id="ARBA00023136"/>
    </source>
</evidence>
<comment type="similarity">
    <text evidence="2">Belongs to the major facilitator superfamily. Metabolite:H+ Symporter (MHS) family (TC 2.A.1.6) family.</text>
</comment>
<keyword evidence="6" id="KW-0769">Symport</keyword>
<feature type="transmembrane region" description="Helical" evidence="12">
    <location>
        <begin position="27"/>
        <end position="46"/>
    </location>
</feature>
<keyword evidence="4" id="KW-1003">Cell membrane</keyword>
<keyword evidence="3" id="KW-0813">Transport</keyword>
<evidence type="ECO:0000313" key="15">
    <source>
        <dbReference type="Proteomes" id="UP000638263"/>
    </source>
</evidence>
<evidence type="ECO:0000256" key="7">
    <source>
        <dbReference type="ARBA" id="ARBA00022989"/>
    </source>
</evidence>
<feature type="region of interest" description="Disordered" evidence="11">
    <location>
        <begin position="428"/>
        <end position="448"/>
    </location>
</feature>
<feature type="transmembrane region" description="Helical" evidence="12">
    <location>
        <begin position="332"/>
        <end position="356"/>
    </location>
</feature>